<dbReference type="Gene3D" id="3.40.190.10">
    <property type="entry name" value="Periplasmic binding protein-like II"/>
    <property type="match status" value="2"/>
</dbReference>
<dbReference type="PROSITE" id="PS51257">
    <property type="entry name" value="PROKAR_LIPOPROTEIN"/>
    <property type="match status" value="1"/>
</dbReference>
<dbReference type="EMBL" id="FOYZ01000001">
    <property type="protein sequence ID" value="SFR57601.1"/>
    <property type="molecule type" value="Genomic_DNA"/>
</dbReference>
<dbReference type="Pfam" id="PF00497">
    <property type="entry name" value="SBP_bac_3"/>
    <property type="match status" value="1"/>
</dbReference>
<evidence type="ECO:0000313" key="9">
    <source>
        <dbReference type="Proteomes" id="UP000199659"/>
    </source>
</evidence>
<keyword evidence="3 5" id="KW-0732">Signal</keyword>
<gene>
    <name evidence="8" type="ORF">SAMN05661086_00264</name>
</gene>
<feature type="domain" description="Solute-binding protein family 3/N-terminal" evidence="6">
    <location>
        <begin position="43"/>
        <end position="267"/>
    </location>
</feature>
<dbReference type="InterPro" id="IPR018313">
    <property type="entry name" value="SBP_3_CS"/>
</dbReference>
<evidence type="ECO:0000313" key="8">
    <source>
        <dbReference type="EMBL" id="SFR57601.1"/>
    </source>
</evidence>
<keyword evidence="9" id="KW-1185">Reference proteome</keyword>
<dbReference type="STRING" id="37658.SAMN05661086_00264"/>
<feature type="domain" description="Ionotropic glutamate receptor C-terminal" evidence="7">
    <location>
        <begin position="43"/>
        <end position="266"/>
    </location>
</feature>
<evidence type="ECO:0000259" key="7">
    <source>
        <dbReference type="SMART" id="SM00079"/>
    </source>
</evidence>
<dbReference type="GO" id="GO:0006865">
    <property type="term" value="P:amino acid transport"/>
    <property type="evidence" value="ECO:0007669"/>
    <property type="project" value="TreeGrafter"/>
</dbReference>
<dbReference type="GO" id="GO:0016020">
    <property type="term" value="C:membrane"/>
    <property type="evidence" value="ECO:0007669"/>
    <property type="project" value="InterPro"/>
</dbReference>
<dbReference type="SMART" id="SM00062">
    <property type="entry name" value="PBPb"/>
    <property type="match status" value="1"/>
</dbReference>
<protein>
    <submittedName>
        <fullName evidence="8">Amino acid ABC transporter substrate-binding protein, PAAT family (TC 3.A.1.3.-)</fullName>
    </submittedName>
</protein>
<feature type="chain" id="PRO_5011785582" evidence="5">
    <location>
        <begin position="25"/>
        <end position="295"/>
    </location>
</feature>
<evidence type="ECO:0000256" key="1">
    <source>
        <dbReference type="ARBA" id="ARBA00010333"/>
    </source>
</evidence>
<dbReference type="RefSeq" id="WP_092558884.1">
    <property type="nucleotide sequence ID" value="NZ_FOYZ01000001.1"/>
</dbReference>
<organism evidence="8 9">
    <name type="scientific">Anaeromicropila populeti</name>
    <dbReference type="NCBI Taxonomy" id="37658"/>
    <lineage>
        <taxon>Bacteria</taxon>
        <taxon>Bacillati</taxon>
        <taxon>Bacillota</taxon>
        <taxon>Clostridia</taxon>
        <taxon>Lachnospirales</taxon>
        <taxon>Lachnospiraceae</taxon>
        <taxon>Anaeromicropila</taxon>
    </lineage>
</organism>
<evidence type="ECO:0000256" key="3">
    <source>
        <dbReference type="ARBA" id="ARBA00022729"/>
    </source>
</evidence>
<dbReference type="SMART" id="SM00079">
    <property type="entry name" value="PBPe"/>
    <property type="match status" value="1"/>
</dbReference>
<evidence type="ECO:0000256" key="5">
    <source>
        <dbReference type="SAM" id="SignalP"/>
    </source>
</evidence>
<evidence type="ECO:0000256" key="4">
    <source>
        <dbReference type="RuleBase" id="RU003744"/>
    </source>
</evidence>
<accession>A0A1I6HT21</accession>
<dbReference type="SUPFAM" id="SSF53850">
    <property type="entry name" value="Periplasmic binding protein-like II"/>
    <property type="match status" value="1"/>
</dbReference>
<name>A0A1I6HT21_9FIRM</name>
<dbReference type="GO" id="GO:0015276">
    <property type="term" value="F:ligand-gated monoatomic ion channel activity"/>
    <property type="evidence" value="ECO:0007669"/>
    <property type="project" value="InterPro"/>
</dbReference>
<dbReference type="PANTHER" id="PTHR30085">
    <property type="entry name" value="AMINO ACID ABC TRANSPORTER PERMEASE"/>
    <property type="match status" value="1"/>
</dbReference>
<dbReference type="Proteomes" id="UP000199659">
    <property type="component" value="Unassembled WGS sequence"/>
</dbReference>
<evidence type="ECO:0000259" key="6">
    <source>
        <dbReference type="SMART" id="SM00062"/>
    </source>
</evidence>
<dbReference type="AlphaFoldDB" id="A0A1I6HT21"/>
<dbReference type="PANTHER" id="PTHR30085:SF6">
    <property type="entry name" value="ABC TRANSPORTER GLUTAMINE-BINDING PROTEIN GLNH"/>
    <property type="match status" value="1"/>
</dbReference>
<dbReference type="InterPro" id="IPR001638">
    <property type="entry name" value="Solute-binding_3/MltF_N"/>
</dbReference>
<dbReference type="PROSITE" id="PS01039">
    <property type="entry name" value="SBP_BACTERIAL_3"/>
    <property type="match status" value="1"/>
</dbReference>
<reference evidence="8 9" key="1">
    <citation type="submission" date="2016-10" db="EMBL/GenBank/DDBJ databases">
        <authorList>
            <person name="de Groot N.N."/>
        </authorList>
    </citation>
    <scope>NUCLEOTIDE SEQUENCE [LARGE SCALE GENOMIC DNA]</scope>
    <source>
        <strain evidence="8 9">743A</strain>
    </source>
</reference>
<dbReference type="InterPro" id="IPR001320">
    <property type="entry name" value="Iontro_rcpt_C"/>
</dbReference>
<comment type="similarity">
    <text evidence="1 4">Belongs to the bacterial solute-binding protein 3 family.</text>
</comment>
<keyword evidence="2" id="KW-0813">Transport</keyword>
<sequence>MKKFNWKRRMALLLCLSVMSGGLAGCGGKKQESVLDKVTKEGVVHVGTANNNPPMNYLDEDGNWTGFDVDLADAIAEALGVKIERVVVNNKTRISFLANGTVDMVVSNLSHTRSRDEQIDFAEPAYLWTGKIAYAKKGMFNELTDLAGKRIAVDQGSNAYIAIQQAIEEANGEAPEIQTFQSNAECFLALKQGKVDAFTQDSVIIAGVAGKEGVDYEPISGIYSPGLYSIGVPLDDSKWRDKVSFVLQDLMKNGKYDEIYDKWFGPDGMYPLEPSAKPVLSKDAFGENELYVWPD</sequence>
<dbReference type="OrthoDB" id="9811552at2"/>
<proteinExistence type="inferred from homology"/>
<feature type="signal peptide" evidence="5">
    <location>
        <begin position="1"/>
        <end position="24"/>
    </location>
</feature>
<dbReference type="InterPro" id="IPR051455">
    <property type="entry name" value="Bact_solute-bind_prot3"/>
</dbReference>
<dbReference type="GO" id="GO:0030288">
    <property type="term" value="C:outer membrane-bounded periplasmic space"/>
    <property type="evidence" value="ECO:0007669"/>
    <property type="project" value="TreeGrafter"/>
</dbReference>
<dbReference type="GO" id="GO:0005576">
    <property type="term" value="C:extracellular region"/>
    <property type="evidence" value="ECO:0007669"/>
    <property type="project" value="TreeGrafter"/>
</dbReference>
<evidence type="ECO:0000256" key="2">
    <source>
        <dbReference type="ARBA" id="ARBA00022448"/>
    </source>
</evidence>